<reference evidence="1 2" key="1">
    <citation type="submission" date="2023-01" db="EMBL/GenBank/DDBJ databases">
        <title>Complete genome of Chryseobacterium camelliae VAN22-5A.</title>
        <authorList>
            <person name="Zong G."/>
            <person name="Cao G."/>
        </authorList>
    </citation>
    <scope>NUCLEOTIDE SEQUENCE [LARGE SCALE GENOMIC DNA]</scope>
    <source>
        <strain evidence="1 2">VAN22-5A</strain>
    </source>
</reference>
<name>A0ABY7QKS6_9FLAO</name>
<organism evidence="1 2">
    <name type="scientific">Chryseobacterium camelliae</name>
    <dbReference type="NCBI Taxonomy" id="1265445"/>
    <lineage>
        <taxon>Bacteria</taxon>
        <taxon>Pseudomonadati</taxon>
        <taxon>Bacteroidota</taxon>
        <taxon>Flavobacteriia</taxon>
        <taxon>Flavobacteriales</taxon>
        <taxon>Weeksellaceae</taxon>
        <taxon>Chryseobacterium group</taxon>
        <taxon>Chryseobacterium</taxon>
    </lineage>
</organism>
<sequence>MKEQFKRFCESLKKQEDINLIRDTKAVAIGVKNFKFPNEKDEKLAWERLETHCSFCNFNILEPIEELRVTDTRIPDLTNRTCGDCGCVLSYKLRQSVKKCSKWEQ</sequence>
<evidence type="ECO:0000313" key="1">
    <source>
        <dbReference type="EMBL" id="WBV60232.1"/>
    </source>
</evidence>
<protein>
    <submittedName>
        <fullName evidence="1">Uncharacterized protein</fullName>
    </submittedName>
</protein>
<accession>A0ABY7QKS6</accession>
<dbReference type="RefSeq" id="WP_271148568.1">
    <property type="nucleotide sequence ID" value="NZ_CP115859.1"/>
</dbReference>
<evidence type="ECO:0000313" key="2">
    <source>
        <dbReference type="Proteomes" id="UP001210978"/>
    </source>
</evidence>
<gene>
    <name evidence="1" type="ORF">PFY12_14485</name>
</gene>
<keyword evidence="2" id="KW-1185">Reference proteome</keyword>
<proteinExistence type="predicted"/>
<dbReference type="EMBL" id="CP115859">
    <property type="protein sequence ID" value="WBV60232.1"/>
    <property type="molecule type" value="Genomic_DNA"/>
</dbReference>
<dbReference type="Proteomes" id="UP001210978">
    <property type="component" value="Chromosome"/>
</dbReference>